<comment type="caution">
    <text evidence="2">The sequence shown here is derived from an EMBL/GenBank/DDBJ whole genome shotgun (WGS) entry which is preliminary data.</text>
</comment>
<keyword evidence="3" id="KW-1185">Reference proteome</keyword>
<gene>
    <name evidence="2" type="ORF">JD844_003707</name>
</gene>
<evidence type="ECO:0000256" key="1">
    <source>
        <dbReference type="SAM" id="MobiDB-lite"/>
    </source>
</evidence>
<dbReference type="Gene3D" id="6.20.130.20">
    <property type="entry name" value="Mitochondrial ribosomal protein L55"/>
    <property type="match status" value="1"/>
</dbReference>
<accession>A0ABQ7TDG2</accession>
<evidence type="ECO:0008006" key="4">
    <source>
        <dbReference type="Google" id="ProtNLM"/>
    </source>
</evidence>
<organism evidence="2 3">
    <name type="scientific">Phrynosoma platyrhinos</name>
    <name type="common">Desert horned lizard</name>
    <dbReference type="NCBI Taxonomy" id="52577"/>
    <lineage>
        <taxon>Eukaryota</taxon>
        <taxon>Metazoa</taxon>
        <taxon>Chordata</taxon>
        <taxon>Craniata</taxon>
        <taxon>Vertebrata</taxon>
        <taxon>Euteleostomi</taxon>
        <taxon>Lepidosauria</taxon>
        <taxon>Squamata</taxon>
        <taxon>Bifurcata</taxon>
        <taxon>Unidentata</taxon>
        <taxon>Episquamata</taxon>
        <taxon>Toxicofera</taxon>
        <taxon>Iguania</taxon>
        <taxon>Phrynosomatidae</taxon>
        <taxon>Phrynosomatinae</taxon>
        <taxon>Phrynosoma</taxon>
    </lineage>
</organism>
<dbReference type="InterPro" id="IPR044884">
    <property type="entry name" value="Ribosomal_mL55_sf"/>
</dbReference>
<dbReference type="Proteomes" id="UP000826234">
    <property type="component" value="Unassembled WGS sequence"/>
</dbReference>
<dbReference type="PANTHER" id="PTHR34095">
    <property type="entry name" value="39S RIBOSOMAL PROTEIN L55, MITOCHONDRIAL"/>
    <property type="match status" value="1"/>
</dbReference>
<dbReference type="Pfam" id="PF09776">
    <property type="entry name" value="Mitoc_L55"/>
    <property type="match status" value="1"/>
</dbReference>
<dbReference type="EMBL" id="JAIPUX010000521">
    <property type="protein sequence ID" value="KAH0627658.1"/>
    <property type="molecule type" value="Genomic_DNA"/>
</dbReference>
<evidence type="ECO:0000313" key="2">
    <source>
        <dbReference type="EMBL" id="KAH0627658.1"/>
    </source>
</evidence>
<name>A0ABQ7TDG2_PHRPL</name>
<feature type="compositionally biased region" description="Basic and acidic residues" evidence="1">
    <location>
        <begin position="14"/>
        <end position="25"/>
    </location>
</feature>
<protein>
    <recommendedName>
        <fullName evidence="4">Mitochondrial ribosomal protein L55</fullName>
    </recommendedName>
</protein>
<feature type="region of interest" description="Disordered" evidence="1">
    <location>
        <begin position="1"/>
        <end position="39"/>
    </location>
</feature>
<reference evidence="2 3" key="1">
    <citation type="journal article" date="2022" name="Gigascience">
        <title>A chromosome-level genome assembly and annotation of the desert horned lizard, Phrynosoma platyrhinos, provides insight into chromosomal rearrangements among reptiles.</title>
        <authorList>
            <person name="Koochekian N."/>
            <person name="Ascanio A."/>
            <person name="Farleigh K."/>
            <person name="Card D.C."/>
            <person name="Schield D.R."/>
            <person name="Castoe T.A."/>
            <person name="Jezkova T."/>
        </authorList>
    </citation>
    <scope>NUCLEOTIDE SEQUENCE [LARGE SCALE GENOMIC DNA]</scope>
    <source>
        <strain evidence="2">NK-2021</strain>
    </source>
</reference>
<dbReference type="PANTHER" id="PTHR34095:SF1">
    <property type="entry name" value="LARGE RIBOSOMAL SUBUNIT PROTEIN ML55"/>
    <property type="match status" value="1"/>
</dbReference>
<dbReference type="InterPro" id="IPR018615">
    <property type="entry name" value="Ribosomal_mL55"/>
</dbReference>
<evidence type="ECO:0000313" key="3">
    <source>
        <dbReference type="Proteomes" id="UP000826234"/>
    </source>
</evidence>
<sequence>MERKKPKPLPGMVAERDGPGPEGRRPPRQKAPPLTPLRHRCAVPSFSRPFAVSLDDGVNPARTIGEAGIRRGRGPAPGGKGPSLLAARTLSHVKGEPLELLKGAWRSWSVGRTITREGERKGVLQREALLAVLSKPCGIHTSASQPNSNRTSIACIARQKYGRTYPVLLVRPDGSTIHIRYKEPRRILSIPVDINTLPEAERRARLRRRDAGKLKPKQEATFEDDFKLDDYRKFWKKK</sequence>
<proteinExistence type="predicted"/>